<proteinExistence type="predicted"/>
<reference evidence="3 4" key="2">
    <citation type="submission" date="2019-09" db="EMBL/GenBank/DDBJ databases">
        <title>Mesorhizobium sp. MaA-C15 isolated from Microcystis aeruginosa.</title>
        <authorList>
            <person name="Jeong S.E."/>
            <person name="Jin H.M."/>
            <person name="Jeon C.O."/>
        </authorList>
    </citation>
    <scope>NUCLEOTIDE SEQUENCE [LARGE SCALE GENOMIC DNA]</scope>
    <source>
        <strain evidence="3 4">MaA-C15</strain>
    </source>
</reference>
<name>A0A5D4GRE7_9HYPH</name>
<keyword evidence="1" id="KW-0732">Signal</keyword>
<keyword evidence="4" id="KW-1185">Reference proteome</keyword>
<dbReference type="InterPro" id="IPR011044">
    <property type="entry name" value="Quino_amine_DH_bsu"/>
</dbReference>
<dbReference type="Pfam" id="PF14339">
    <property type="entry name" value="DUF4394"/>
    <property type="match status" value="1"/>
</dbReference>
<accession>A0A5D4GRE7</accession>
<dbReference type="OrthoDB" id="531718at2"/>
<evidence type="ECO:0000256" key="1">
    <source>
        <dbReference type="SAM" id="SignalP"/>
    </source>
</evidence>
<feature type="signal peptide" evidence="1">
    <location>
        <begin position="1"/>
        <end position="21"/>
    </location>
</feature>
<dbReference type="AlphaFoldDB" id="A0A5D4GRE7"/>
<protein>
    <submittedName>
        <fullName evidence="3">DUF4394 domain-containing protein</fullName>
    </submittedName>
</protein>
<gene>
    <name evidence="3" type="ORF">FY036_13700</name>
</gene>
<feature type="domain" description="DUF4394" evidence="2">
    <location>
        <begin position="39"/>
        <end position="254"/>
    </location>
</feature>
<feature type="chain" id="PRO_5022809790" evidence="1">
    <location>
        <begin position="22"/>
        <end position="259"/>
    </location>
</feature>
<dbReference type="Proteomes" id="UP000323258">
    <property type="component" value="Unassembled WGS sequence"/>
</dbReference>
<dbReference type="RefSeq" id="WP_148915309.1">
    <property type="nucleotide sequence ID" value="NZ_VSZS01000064.1"/>
</dbReference>
<dbReference type="InterPro" id="IPR025507">
    <property type="entry name" value="DUF4394"/>
</dbReference>
<evidence type="ECO:0000259" key="2">
    <source>
        <dbReference type="Pfam" id="PF14339"/>
    </source>
</evidence>
<dbReference type="EMBL" id="VSZS01000064">
    <property type="protein sequence ID" value="TYR31336.1"/>
    <property type="molecule type" value="Genomic_DNA"/>
</dbReference>
<sequence>MMKITNAFATAVVFGTGVAIAAPAAAATVVGLAGDRDLVWVDSEARSVTGTVTVEGGEGRLLGIDVRPSDGMLYGVFEDGTVATIDPESGAATSVSTLATNLAAGVMATVDFNPAADRLRVMGNDGTSLRINVDTGEVTEDGSHSFAEGDQTPNIIAGAYTNSVAGTESTQLFNIDASGWLVLQDPPNDGVLNPVGELGIEVSEVGFDILSDGDGGNEAWLMSGGTLYSVDLETGAATEVGAVEGAGEGVRDIAIMPSM</sequence>
<evidence type="ECO:0000313" key="3">
    <source>
        <dbReference type="EMBL" id="TYR31336.1"/>
    </source>
</evidence>
<organism evidence="3 4">
    <name type="scientific">Neoaquamicrobium microcysteis</name>
    <dbReference type="NCBI Taxonomy" id="2682781"/>
    <lineage>
        <taxon>Bacteria</taxon>
        <taxon>Pseudomonadati</taxon>
        <taxon>Pseudomonadota</taxon>
        <taxon>Alphaproteobacteria</taxon>
        <taxon>Hyphomicrobiales</taxon>
        <taxon>Phyllobacteriaceae</taxon>
        <taxon>Neoaquamicrobium</taxon>
    </lineage>
</organism>
<dbReference type="SUPFAM" id="SSF50969">
    <property type="entry name" value="YVTN repeat-like/Quinoprotein amine dehydrogenase"/>
    <property type="match status" value="1"/>
</dbReference>
<comment type="caution">
    <text evidence="3">The sequence shown here is derived from an EMBL/GenBank/DDBJ whole genome shotgun (WGS) entry which is preliminary data.</text>
</comment>
<evidence type="ECO:0000313" key="4">
    <source>
        <dbReference type="Proteomes" id="UP000323258"/>
    </source>
</evidence>
<reference evidence="3 4" key="1">
    <citation type="submission" date="2019-08" db="EMBL/GenBank/DDBJ databases">
        <authorList>
            <person name="Seo Y.L."/>
        </authorList>
    </citation>
    <scope>NUCLEOTIDE SEQUENCE [LARGE SCALE GENOMIC DNA]</scope>
    <source>
        <strain evidence="3 4">MaA-C15</strain>
    </source>
</reference>